<name>A0A5N5T355_9CRUS</name>
<comment type="function">
    <text evidence="7">Component of the EKC/KEOPS complex that is required for the formation of a threonylcarbamoyl group on adenosine at position 37 (t(6)A37) in tRNAs that read codons beginning with adenine. The complex is probably involved in the transfer of the threonylcarbamoyl moiety of threonylcarbamoyl-AMP (TC-AMP) to the N6 group of A37. LAGE3 functions as a dimerization module for the complex.</text>
</comment>
<comment type="similarity">
    <text evidence="3">Belongs to the CTAG/PCC1 family.</text>
</comment>
<dbReference type="Proteomes" id="UP000326759">
    <property type="component" value="Unassembled WGS sequence"/>
</dbReference>
<dbReference type="InterPro" id="IPR015419">
    <property type="entry name" value="CTAG/Pcc1"/>
</dbReference>
<evidence type="ECO:0000256" key="5">
    <source>
        <dbReference type="ARBA" id="ARBA00022694"/>
    </source>
</evidence>
<dbReference type="Pfam" id="PF09341">
    <property type="entry name" value="Pcc1"/>
    <property type="match status" value="1"/>
</dbReference>
<evidence type="ECO:0000256" key="4">
    <source>
        <dbReference type="ARBA" id="ARBA00022490"/>
    </source>
</evidence>
<proteinExistence type="inferred from homology"/>
<dbReference type="GO" id="GO:0000408">
    <property type="term" value="C:EKC/KEOPS complex"/>
    <property type="evidence" value="ECO:0007669"/>
    <property type="project" value="TreeGrafter"/>
</dbReference>
<comment type="caution">
    <text evidence="9">The sequence shown here is derived from an EMBL/GenBank/DDBJ whole genome shotgun (WGS) entry which is preliminary data.</text>
</comment>
<dbReference type="FunFam" id="3.30.310.50:FF:000005">
    <property type="entry name" value="L antigen family member 3"/>
    <property type="match status" value="1"/>
</dbReference>
<evidence type="ECO:0000256" key="7">
    <source>
        <dbReference type="ARBA" id="ARBA00053047"/>
    </source>
</evidence>
<dbReference type="GO" id="GO:0008033">
    <property type="term" value="P:tRNA processing"/>
    <property type="evidence" value="ECO:0007669"/>
    <property type="project" value="UniProtKB-KW"/>
</dbReference>
<dbReference type="OrthoDB" id="10025739at2759"/>
<evidence type="ECO:0000256" key="8">
    <source>
        <dbReference type="ARBA" id="ARBA00076355"/>
    </source>
</evidence>
<dbReference type="GO" id="GO:0005737">
    <property type="term" value="C:cytoplasm"/>
    <property type="evidence" value="ECO:0007669"/>
    <property type="project" value="UniProtKB-SubCell"/>
</dbReference>
<evidence type="ECO:0000256" key="6">
    <source>
        <dbReference type="ARBA" id="ARBA00023242"/>
    </source>
</evidence>
<accession>A0A5N5T355</accession>
<protein>
    <recommendedName>
        <fullName evidence="8">L antigen family member 3</fullName>
    </recommendedName>
</protein>
<evidence type="ECO:0000313" key="10">
    <source>
        <dbReference type="Proteomes" id="UP000326759"/>
    </source>
</evidence>
<organism evidence="9 10">
    <name type="scientific">Armadillidium nasatum</name>
    <dbReference type="NCBI Taxonomy" id="96803"/>
    <lineage>
        <taxon>Eukaryota</taxon>
        <taxon>Metazoa</taxon>
        <taxon>Ecdysozoa</taxon>
        <taxon>Arthropoda</taxon>
        <taxon>Crustacea</taxon>
        <taxon>Multicrustacea</taxon>
        <taxon>Malacostraca</taxon>
        <taxon>Eumalacostraca</taxon>
        <taxon>Peracarida</taxon>
        <taxon>Isopoda</taxon>
        <taxon>Oniscidea</taxon>
        <taxon>Crinocheta</taxon>
        <taxon>Armadillidiidae</taxon>
        <taxon>Armadillidium</taxon>
    </lineage>
</organism>
<dbReference type="GO" id="GO:0005634">
    <property type="term" value="C:nucleus"/>
    <property type="evidence" value="ECO:0007669"/>
    <property type="project" value="UniProtKB-SubCell"/>
</dbReference>
<comment type="subcellular location">
    <subcellularLocation>
        <location evidence="2">Cytoplasm</location>
    </subcellularLocation>
    <subcellularLocation>
        <location evidence="1">Nucleus</location>
    </subcellularLocation>
</comment>
<keyword evidence="4" id="KW-0963">Cytoplasm</keyword>
<gene>
    <name evidence="9" type="primary">LAGE3</name>
    <name evidence="9" type="ORF">Anas_11821</name>
</gene>
<keyword evidence="6" id="KW-0539">Nucleus</keyword>
<keyword evidence="5" id="KW-0819">tRNA processing</keyword>
<dbReference type="Gene3D" id="3.30.310.50">
    <property type="entry name" value="Alpha-D-phosphohexomutase, C-terminal domain"/>
    <property type="match status" value="1"/>
</dbReference>
<keyword evidence="10" id="KW-1185">Reference proteome</keyword>
<reference evidence="9 10" key="1">
    <citation type="journal article" date="2019" name="PLoS Biol.">
        <title>Sex chromosomes control vertical transmission of feminizing Wolbachia symbionts in an isopod.</title>
        <authorList>
            <person name="Becking T."/>
            <person name="Chebbi M.A."/>
            <person name="Giraud I."/>
            <person name="Moumen B."/>
            <person name="Laverre T."/>
            <person name="Caubet Y."/>
            <person name="Peccoud J."/>
            <person name="Gilbert C."/>
            <person name="Cordaux R."/>
        </authorList>
    </citation>
    <scope>NUCLEOTIDE SEQUENCE [LARGE SCALE GENOMIC DNA]</scope>
    <source>
        <strain evidence="9">ANa2</strain>
        <tissue evidence="9">Whole body excluding digestive tract and cuticle</tissue>
    </source>
</reference>
<evidence type="ECO:0000256" key="2">
    <source>
        <dbReference type="ARBA" id="ARBA00004496"/>
    </source>
</evidence>
<dbReference type="PANTHER" id="PTHR31283">
    <property type="entry name" value="EKC/KEOPS COMPLEX SUBUNIT PCC1 FAMILY MEMBER"/>
    <property type="match status" value="1"/>
</dbReference>
<sequence>MEVNGDSTDATAVLNINYESSREAEIVQKILEVDAEPSRSKTKKVFSVSGRNLQIQVICPDVRELRISLDSLMDHLHLVNQTINKFGPPQPPAKKLCLKNQD</sequence>
<dbReference type="GO" id="GO:0070525">
    <property type="term" value="P:tRNA threonylcarbamoyladenosine metabolic process"/>
    <property type="evidence" value="ECO:0007669"/>
    <property type="project" value="TreeGrafter"/>
</dbReference>
<evidence type="ECO:0000313" key="9">
    <source>
        <dbReference type="EMBL" id="KAB7500971.1"/>
    </source>
</evidence>
<dbReference type="PANTHER" id="PTHR31283:SF5">
    <property type="entry name" value="EKC_KEOPS COMPLEX SUBUNIT LAGE3"/>
    <property type="match status" value="1"/>
</dbReference>
<evidence type="ECO:0000256" key="3">
    <source>
        <dbReference type="ARBA" id="ARBA00007073"/>
    </source>
</evidence>
<dbReference type="AlphaFoldDB" id="A0A5N5T355"/>
<dbReference type="EMBL" id="SEYY01012125">
    <property type="protein sequence ID" value="KAB7500971.1"/>
    <property type="molecule type" value="Genomic_DNA"/>
</dbReference>
<evidence type="ECO:0000256" key="1">
    <source>
        <dbReference type="ARBA" id="ARBA00004123"/>
    </source>
</evidence>